<dbReference type="OrthoDB" id="9776116at2"/>
<organism evidence="2 3">
    <name type="scientific">Victivallis vadensis</name>
    <dbReference type="NCBI Taxonomy" id="172901"/>
    <lineage>
        <taxon>Bacteria</taxon>
        <taxon>Pseudomonadati</taxon>
        <taxon>Lentisphaerota</taxon>
        <taxon>Lentisphaeria</taxon>
        <taxon>Victivallales</taxon>
        <taxon>Victivallaceae</taxon>
        <taxon>Victivallis</taxon>
    </lineage>
</organism>
<comment type="caution">
    <text evidence="2">The sequence shown here is derived from an EMBL/GenBank/DDBJ whole genome shotgun (WGS) entry which is preliminary data.</text>
</comment>
<keyword evidence="3" id="KW-1185">Reference proteome</keyword>
<name>A0A2U1AUI9_9BACT</name>
<dbReference type="PANTHER" id="PTHR33608:SF7">
    <property type="entry name" value="DUF58 DOMAIN-CONTAINING PROTEIN"/>
    <property type="match status" value="1"/>
</dbReference>
<dbReference type="AlphaFoldDB" id="A0A2U1AUI9"/>
<dbReference type="SUPFAM" id="SSF53300">
    <property type="entry name" value="vWA-like"/>
    <property type="match status" value="1"/>
</dbReference>
<accession>A0A2U1AUI9</accession>
<evidence type="ECO:0000259" key="1">
    <source>
        <dbReference type="Pfam" id="PF01882"/>
    </source>
</evidence>
<dbReference type="InterPro" id="IPR036465">
    <property type="entry name" value="vWFA_dom_sf"/>
</dbReference>
<proteinExistence type="predicted"/>
<dbReference type="RefSeq" id="WP_116884505.1">
    <property type="nucleotide sequence ID" value="NZ_CABMMC010000078.1"/>
</dbReference>
<dbReference type="InterPro" id="IPR002881">
    <property type="entry name" value="DUF58"/>
</dbReference>
<dbReference type="Gene3D" id="3.40.50.410">
    <property type="entry name" value="von Willebrand factor, type A domain"/>
    <property type="match status" value="1"/>
</dbReference>
<dbReference type="Proteomes" id="UP000245959">
    <property type="component" value="Unassembled WGS sequence"/>
</dbReference>
<feature type="domain" description="DUF58" evidence="1">
    <location>
        <begin position="51"/>
        <end position="262"/>
    </location>
</feature>
<sequence length="300" mass="33544">MGNAGFTYLPASALESLKGIELVARSLVEGALLGLHRSPYHGFSSEFAGDRKYAPGDSIRYLDWKALARSGKYFIKEFEEESNLASYVILDSSGSMAMADPAGHTVKFNYACYLAAAFCYLMYRQHDASGLFVYSDEVTCASEARAGRANLTALLGRLETLVPAGPTRNGGCLKKIAGQMPRRSLAVVFSDFFTVDAEFEAALRLLRFKQCEVILFQVLNEAELEFPYRGRVELRDLESGQRLELEAEPIRASYLKRLGEHNRRLGKLCDSLHFMFETLSTSTPFERALAAYFAKREKLF</sequence>
<dbReference type="EMBL" id="QEKH01000018">
    <property type="protein sequence ID" value="PVY40085.1"/>
    <property type="molecule type" value="Genomic_DNA"/>
</dbReference>
<protein>
    <submittedName>
        <fullName evidence="2">Uncharacterized protein DUF58</fullName>
    </submittedName>
</protein>
<reference evidence="2 3" key="1">
    <citation type="submission" date="2018-04" db="EMBL/GenBank/DDBJ databases">
        <title>Genomic Encyclopedia of Type Strains, Phase IV (KMG-IV): sequencing the most valuable type-strain genomes for metagenomic binning, comparative biology and taxonomic classification.</title>
        <authorList>
            <person name="Goeker M."/>
        </authorList>
    </citation>
    <scope>NUCLEOTIDE SEQUENCE [LARGE SCALE GENOMIC DNA]</scope>
    <source>
        <strain evidence="2 3">DSM 14823</strain>
    </source>
</reference>
<dbReference type="PANTHER" id="PTHR33608">
    <property type="entry name" value="BLL2464 PROTEIN"/>
    <property type="match status" value="1"/>
</dbReference>
<evidence type="ECO:0000313" key="2">
    <source>
        <dbReference type="EMBL" id="PVY40085.1"/>
    </source>
</evidence>
<evidence type="ECO:0000313" key="3">
    <source>
        <dbReference type="Proteomes" id="UP000245959"/>
    </source>
</evidence>
<dbReference type="Pfam" id="PF01882">
    <property type="entry name" value="DUF58"/>
    <property type="match status" value="1"/>
</dbReference>
<gene>
    <name evidence="2" type="ORF">C8D82_11886</name>
</gene>
<dbReference type="GeneID" id="78295800"/>